<dbReference type="Gene3D" id="1.10.150.80">
    <property type="entry name" value="HRDC domain"/>
    <property type="match status" value="1"/>
</dbReference>
<comment type="similarity">
    <text evidence="4 15">Belongs to the helicase family. RecQ subfamily.</text>
</comment>
<dbReference type="InterPro" id="IPR014001">
    <property type="entry name" value="Helicase_ATP-bd"/>
</dbReference>
<evidence type="ECO:0000256" key="9">
    <source>
        <dbReference type="ARBA" id="ARBA00022840"/>
    </source>
</evidence>
<dbReference type="FunFam" id="1.10.10.10:FF:000510">
    <property type="entry name" value="ATP-dependent DNA helicase"/>
    <property type="match status" value="1"/>
</dbReference>
<dbReference type="FunFam" id="3.40.50.300:FF:001215">
    <property type="entry name" value="ATP-dependent DNA helicase"/>
    <property type="match status" value="1"/>
</dbReference>
<dbReference type="GO" id="GO:0003677">
    <property type="term" value="F:DNA binding"/>
    <property type="evidence" value="ECO:0007669"/>
    <property type="project" value="UniProtKB-KW"/>
</dbReference>
<dbReference type="EMBL" id="SWLB01000002">
    <property type="protein sequence ID" value="KAF3340950.1"/>
    <property type="molecule type" value="Genomic_DNA"/>
</dbReference>
<dbReference type="FunFam" id="3.40.50.300:FF:000752">
    <property type="entry name" value="ATP-dependent DNA helicase"/>
    <property type="match status" value="1"/>
</dbReference>
<feature type="region of interest" description="Disordered" evidence="17">
    <location>
        <begin position="701"/>
        <end position="722"/>
    </location>
</feature>
<comment type="subcellular location">
    <subcellularLocation>
        <location evidence="3 15">Nucleus</location>
    </subcellularLocation>
</comment>
<dbReference type="GO" id="GO:0005694">
    <property type="term" value="C:chromosome"/>
    <property type="evidence" value="ECO:0007669"/>
    <property type="project" value="TreeGrafter"/>
</dbReference>
<dbReference type="Pfam" id="PF16124">
    <property type="entry name" value="RecQ_Zn_bind"/>
    <property type="match status" value="1"/>
</dbReference>
<dbReference type="SMART" id="SM00956">
    <property type="entry name" value="RQC"/>
    <property type="match status" value="1"/>
</dbReference>
<keyword evidence="6 15" id="KW-0547">Nucleotide-binding</keyword>
<evidence type="ECO:0000256" key="13">
    <source>
        <dbReference type="ARBA" id="ARBA00034617"/>
    </source>
</evidence>
<evidence type="ECO:0000259" key="19">
    <source>
        <dbReference type="PROSITE" id="PS51192"/>
    </source>
</evidence>
<dbReference type="SUPFAM" id="SSF52540">
    <property type="entry name" value="P-loop containing nucleoside triphosphate hydrolases"/>
    <property type="match status" value="1"/>
</dbReference>
<dbReference type="GO" id="GO:0000724">
    <property type="term" value="P:double-strand break repair via homologous recombination"/>
    <property type="evidence" value="ECO:0007669"/>
    <property type="project" value="TreeGrafter"/>
</dbReference>
<evidence type="ECO:0000256" key="16">
    <source>
        <dbReference type="SAM" id="Coils"/>
    </source>
</evidence>
<feature type="domain" description="HRDC" evidence="18">
    <location>
        <begin position="603"/>
        <end position="682"/>
    </location>
</feature>
<dbReference type="SMART" id="SM00490">
    <property type="entry name" value="HELICc"/>
    <property type="match status" value="1"/>
</dbReference>
<feature type="domain" description="Helicase C-terminal" evidence="20">
    <location>
        <begin position="297"/>
        <end position="446"/>
    </location>
</feature>
<evidence type="ECO:0000256" key="7">
    <source>
        <dbReference type="ARBA" id="ARBA00022801"/>
    </source>
</evidence>
<dbReference type="PROSITE" id="PS50967">
    <property type="entry name" value="HRDC"/>
    <property type="match status" value="1"/>
</dbReference>
<evidence type="ECO:0000256" key="14">
    <source>
        <dbReference type="ARBA" id="ARBA00048778"/>
    </source>
</evidence>
<dbReference type="CDD" id="cd18794">
    <property type="entry name" value="SF2_C_RecQ"/>
    <property type="match status" value="1"/>
</dbReference>
<comment type="catalytic activity">
    <reaction evidence="14">
        <text>ATP + H2O = ADP + phosphate + H(+)</text>
        <dbReference type="Rhea" id="RHEA:13065"/>
        <dbReference type="ChEBI" id="CHEBI:15377"/>
        <dbReference type="ChEBI" id="CHEBI:15378"/>
        <dbReference type="ChEBI" id="CHEBI:30616"/>
        <dbReference type="ChEBI" id="CHEBI:43474"/>
        <dbReference type="ChEBI" id="CHEBI:456216"/>
    </reaction>
    <physiologicalReaction direction="left-to-right" evidence="14">
        <dbReference type="Rhea" id="RHEA:13066"/>
    </physiologicalReaction>
</comment>
<evidence type="ECO:0000256" key="8">
    <source>
        <dbReference type="ARBA" id="ARBA00022806"/>
    </source>
</evidence>
<feature type="coiled-coil region" evidence="16">
    <location>
        <begin position="9"/>
        <end position="50"/>
    </location>
</feature>
<keyword evidence="10" id="KW-0238">DNA-binding</keyword>
<evidence type="ECO:0000256" key="1">
    <source>
        <dbReference type="ARBA" id="ARBA00001936"/>
    </source>
</evidence>
<dbReference type="NCBIfam" id="TIGR00614">
    <property type="entry name" value="recQ_fam"/>
    <property type="match status" value="1"/>
</dbReference>
<keyword evidence="5" id="KW-0479">Metal-binding</keyword>
<dbReference type="OrthoDB" id="10261556at2759"/>
<dbReference type="InterPro" id="IPR001650">
    <property type="entry name" value="Helicase_C-like"/>
</dbReference>
<comment type="catalytic activity">
    <reaction evidence="13 15">
        <text>Couples ATP hydrolysis with the unwinding of duplex DNA by translocating in the 3'-5' direction.</text>
        <dbReference type="EC" id="5.6.2.4"/>
    </reaction>
</comment>
<dbReference type="InterPro" id="IPR044876">
    <property type="entry name" value="HRDC_dom_sf"/>
</dbReference>
<keyword evidence="22" id="KW-1185">Reference proteome</keyword>
<comment type="cofactor">
    <cofactor evidence="2">
        <name>Mg(2+)</name>
        <dbReference type="ChEBI" id="CHEBI:18420"/>
    </cofactor>
</comment>
<dbReference type="InterPro" id="IPR032284">
    <property type="entry name" value="RecQ_Zn-bd"/>
</dbReference>
<sequence>MEGDLEEELLLVETELHDVQDQIKELLEHQERLQERKSHLRSLLDGLKESESHREENAAPVAAEDWSRSFEWDSRADDIRFNVFGISSYRANQREIINAVMSGRDVLVIMAAGGGKSLCYQLPAVLHDGITLVVSPLLSLIQDQVMGLKALGIPAHMLTSTTSKEDEKFIYKALDKGEGTLKILYVTPEKISKSKRFVSKLEKCNHGGRLSLVAIDEAHCCSQWGHDFRPDYKNLGILKIQFPNVPIVALTATATYKVQMDLMEMLHIPKCVKFVSTVNRPNLFYKVHDKSSVGKNVVDEIADYIKGSYPNKESGIVYCFSRKECEQIAKDLRDRGISADFYHADMDVISRENVHLHWSKSKLQVIVGTVAFGMGINKPDVRFVIHHSLSKSMETYYQESGRAGRDGLPSECVLYYRPGDVARQSSMVFYENCGLQNLYDMVRYCQSKKICRRSAFFHHFNETAQDCNGMCDNCAYGSEIKEIDCSHEATIIVSLLQQIKEIDQKATILQLVDRFKSKIKELVRSKESASDLKKEDIEQLIIQLIVDRILKEEFQHTAYSTNAYVTLGPLSKQVLDGKRKVKLEICTNRQVSSKNSTDKGSKRKRVSGLEKKLDELRTEISSQHGGIFPHSVLSSEQISMLSTQRPTSLDELEKLIGKMKTEKYGAQIIQVIQEHVSSESSDGDHEEFDLNKEVKRPTKEMVYEEEERPRWEIRVESPRIDS</sequence>
<dbReference type="Pfam" id="PF00270">
    <property type="entry name" value="DEAD"/>
    <property type="match status" value="1"/>
</dbReference>
<dbReference type="InterPro" id="IPR002121">
    <property type="entry name" value="HRDC_dom"/>
</dbReference>
<dbReference type="InterPro" id="IPR036388">
    <property type="entry name" value="WH-like_DNA-bd_sf"/>
</dbReference>
<keyword evidence="16" id="KW-0175">Coiled coil</keyword>
<proteinExistence type="inferred from homology"/>
<dbReference type="AlphaFoldDB" id="A0A833VSZ3"/>
<organism evidence="21 22">
    <name type="scientific">Carex littledalei</name>
    <dbReference type="NCBI Taxonomy" id="544730"/>
    <lineage>
        <taxon>Eukaryota</taxon>
        <taxon>Viridiplantae</taxon>
        <taxon>Streptophyta</taxon>
        <taxon>Embryophyta</taxon>
        <taxon>Tracheophyta</taxon>
        <taxon>Spermatophyta</taxon>
        <taxon>Magnoliopsida</taxon>
        <taxon>Liliopsida</taxon>
        <taxon>Poales</taxon>
        <taxon>Cyperaceae</taxon>
        <taxon>Cyperoideae</taxon>
        <taxon>Cariceae</taxon>
        <taxon>Carex</taxon>
        <taxon>Carex subgen. Euthyceras</taxon>
    </lineage>
</organism>
<dbReference type="InterPro" id="IPR011545">
    <property type="entry name" value="DEAD/DEAH_box_helicase_dom"/>
</dbReference>
<dbReference type="PROSITE" id="PS51192">
    <property type="entry name" value="HELICASE_ATP_BIND_1"/>
    <property type="match status" value="1"/>
</dbReference>
<dbReference type="GO" id="GO:0016787">
    <property type="term" value="F:hydrolase activity"/>
    <property type="evidence" value="ECO:0007669"/>
    <property type="project" value="UniProtKB-KW"/>
</dbReference>
<comment type="caution">
    <text evidence="21">The sequence shown here is derived from an EMBL/GenBank/DDBJ whole genome shotgun (WGS) entry which is preliminary data.</text>
</comment>
<dbReference type="GO" id="GO:0005524">
    <property type="term" value="F:ATP binding"/>
    <property type="evidence" value="ECO:0007669"/>
    <property type="project" value="UniProtKB-KW"/>
</dbReference>
<evidence type="ECO:0000313" key="21">
    <source>
        <dbReference type="EMBL" id="KAF3340950.1"/>
    </source>
</evidence>
<evidence type="ECO:0000256" key="15">
    <source>
        <dbReference type="RuleBase" id="RU364117"/>
    </source>
</evidence>
<dbReference type="Pfam" id="PF00570">
    <property type="entry name" value="HRDC"/>
    <property type="match status" value="1"/>
</dbReference>
<dbReference type="GO" id="GO:0009378">
    <property type="term" value="F:four-way junction helicase activity"/>
    <property type="evidence" value="ECO:0007669"/>
    <property type="project" value="TreeGrafter"/>
</dbReference>
<dbReference type="Pfam" id="PF09382">
    <property type="entry name" value="RQC"/>
    <property type="match status" value="1"/>
</dbReference>
<keyword evidence="7 15" id="KW-0378">Hydrolase</keyword>
<keyword evidence="11" id="KW-0413">Isomerase</keyword>
<protein>
    <recommendedName>
        <fullName evidence="15">ATP-dependent DNA helicase</fullName>
        <ecNumber evidence="15">5.6.2.4</ecNumber>
    </recommendedName>
</protein>
<evidence type="ECO:0000256" key="3">
    <source>
        <dbReference type="ARBA" id="ARBA00004123"/>
    </source>
</evidence>
<dbReference type="EC" id="5.6.2.4" evidence="15"/>
<dbReference type="Proteomes" id="UP000623129">
    <property type="component" value="Unassembled WGS sequence"/>
</dbReference>
<evidence type="ECO:0000256" key="4">
    <source>
        <dbReference type="ARBA" id="ARBA00005446"/>
    </source>
</evidence>
<dbReference type="CDD" id="cd18015">
    <property type="entry name" value="DEXHc_RecQ1"/>
    <property type="match status" value="1"/>
</dbReference>
<dbReference type="FunFam" id="1.10.150.80:FF:000016">
    <property type="entry name" value="ATP-dependent DNA helicase"/>
    <property type="match status" value="1"/>
</dbReference>
<dbReference type="Pfam" id="PF00271">
    <property type="entry name" value="Helicase_C"/>
    <property type="match status" value="1"/>
</dbReference>
<dbReference type="InterPro" id="IPR018982">
    <property type="entry name" value="RQC_domain"/>
</dbReference>
<keyword evidence="12 15" id="KW-0539">Nucleus</keyword>
<dbReference type="InterPro" id="IPR004589">
    <property type="entry name" value="DNA_helicase_ATP-dep_RecQ"/>
</dbReference>
<evidence type="ECO:0000256" key="2">
    <source>
        <dbReference type="ARBA" id="ARBA00001946"/>
    </source>
</evidence>
<evidence type="ECO:0000256" key="12">
    <source>
        <dbReference type="ARBA" id="ARBA00023242"/>
    </source>
</evidence>
<dbReference type="SUPFAM" id="SSF47819">
    <property type="entry name" value="HRDC-like"/>
    <property type="match status" value="1"/>
</dbReference>
<keyword evidence="9 15" id="KW-0067">ATP-binding</keyword>
<reference evidence="21" key="1">
    <citation type="submission" date="2020-01" db="EMBL/GenBank/DDBJ databases">
        <title>Genome sequence of Kobresia littledalei, the first chromosome-level genome in the family Cyperaceae.</title>
        <authorList>
            <person name="Qu G."/>
        </authorList>
    </citation>
    <scope>NUCLEOTIDE SEQUENCE</scope>
    <source>
        <strain evidence="21">C.B.Clarke</strain>
        <tissue evidence="21">Leaf</tissue>
    </source>
</reference>
<name>A0A833VSZ3_9POAL</name>
<evidence type="ECO:0000259" key="20">
    <source>
        <dbReference type="PROSITE" id="PS51194"/>
    </source>
</evidence>
<dbReference type="GO" id="GO:0046872">
    <property type="term" value="F:metal ion binding"/>
    <property type="evidence" value="ECO:0007669"/>
    <property type="project" value="UniProtKB-KW"/>
</dbReference>
<evidence type="ECO:0000256" key="11">
    <source>
        <dbReference type="ARBA" id="ARBA00023235"/>
    </source>
</evidence>
<dbReference type="PANTHER" id="PTHR13710">
    <property type="entry name" value="DNA HELICASE RECQ FAMILY MEMBER"/>
    <property type="match status" value="1"/>
</dbReference>
<dbReference type="GO" id="GO:0005737">
    <property type="term" value="C:cytoplasm"/>
    <property type="evidence" value="ECO:0007669"/>
    <property type="project" value="TreeGrafter"/>
</dbReference>
<evidence type="ECO:0000259" key="18">
    <source>
        <dbReference type="PROSITE" id="PS50967"/>
    </source>
</evidence>
<dbReference type="SMART" id="SM00487">
    <property type="entry name" value="DEXDc"/>
    <property type="match status" value="1"/>
</dbReference>
<dbReference type="PROSITE" id="PS51194">
    <property type="entry name" value="HELICASE_CTER"/>
    <property type="match status" value="1"/>
</dbReference>
<evidence type="ECO:0000256" key="5">
    <source>
        <dbReference type="ARBA" id="ARBA00022723"/>
    </source>
</evidence>
<dbReference type="GO" id="GO:0006260">
    <property type="term" value="P:DNA replication"/>
    <property type="evidence" value="ECO:0007669"/>
    <property type="project" value="InterPro"/>
</dbReference>
<evidence type="ECO:0000256" key="10">
    <source>
        <dbReference type="ARBA" id="ARBA00023125"/>
    </source>
</evidence>
<keyword evidence="8 15" id="KW-0347">Helicase</keyword>
<dbReference type="GO" id="GO:0016592">
    <property type="term" value="C:mediator complex"/>
    <property type="evidence" value="ECO:0007669"/>
    <property type="project" value="TreeGrafter"/>
</dbReference>
<accession>A0A833VSZ3</accession>
<dbReference type="PANTHER" id="PTHR13710:SF105">
    <property type="entry name" value="ATP-DEPENDENT DNA HELICASE Q1"/>
    <property type="match status" value="1"/>
</dbReference>
<dbReference type="InterPro" id="IPR010997">
    <property type="entry name" value="HRDC-like_sf"/>
</dbReference>
<evidence type="ECO:0000313" key="22">
    <source>
        <dbReference type="Proteomes" id="UP000623129"/>
    </source>
</evidence>
<evidence type="ECO:0000256" key="6">
    <source>
        <dbReference type="ARBA" id="ARBA00022741"/>
    </source>
</evidence>
<comment type="cofactor">
    <cofactor evidence="1">
        <name>Mn(2+)</name>
        <dbReference type="ChEBI" id="CHEBI:29035"/>
    </cofactor>
</comment>
<dbReference type="InterPro" id="IPR027417">
    <property type="entry name" value="P-loop_NTPase"/>
</dbReference>
<gene>
    <name evidence="21" type="ORF">FCM35_KLT09794</name>
</gene>
<feature type="domain" description="Helicase ATP-binding" evidence="19">
    <location>
        <begin position="97"/>
        <end position="272"/>
    </location>
</feature>
<dbReference type="Gene3D" id="3.40.50.300">
    <property type="entry name" value="P-loop containing nucleotide triphosphate hydrolases"/>
    <property type="match status" value="2"/>
</dbReference>
<evidence type="ECO:0000256" key="17">
    <source>
        <dbReference type="SAM" id="MobiDB-lite"/>
    </source>
</evidence>
<dbReference type="GO" id="GO:0043138">
    <property type="term" value="F:3'-5' DNA helicase activity"/>
    <property type="evidence" value="ECO:0007669"/>
    <property type="project" value="UniProtKB-EC"/>
</dbReference>
<dbReference type="Gene3D" id="1.10.10.10">
    <property type="entry name" value="Winged helix-like DNA-binding domain superfamily/Winged helix DNA-binding domain"/>
    <property type="match status" value="1"/>
</dbReference>